<reference evidence="3" key="1">
    <citation type="journal article" date="2019" name="Int. J. Syst. Evol. Microbiol.">
        <title>The Global Catalogue of Microorganisms (GCM) 10K type strain sequencing project: providing services to taxonomists for standard genome sequencing and annotation.</title>
        <authorList>
            <consortium name="The Broad Institute Genomics Platform"/>
            <consortium name="The Broad Institute Genome Sequencing Center for Infectious Disease"/>
            <person name="Wu L."/>
            <person name="Ma J."/>
        </authorList>
    </citation>
    <scope>NUCLEOTIDE SEQUENCE [LARGE SCALE GENOMIC DNA]</scope>
    <source>
        <strain evidence="3">JCM 14303</strain>
    </source>
</reference>
<protein>
    <submittedName>
        <fullName evidence="2">NAD-dependent epimerase/dehydratase family protein</fullName>
    </submittedName>
</protein>
<dbReference type="Proteomes" id="UP001500363">
    <property type="component" value="Unassembled WGS sequence"/>
</dbReference>
<proteinExistence type="predicted"/>
<evidence type="ECO:0000259" key="1">
    <source>
        <dbReference type="Pfam" id="PF01370"/>
    </source>
</evidence>
<dbReference type="InterPro" id="IPR051783">
    <property type="entry name" value="NAD(P)-dependent_oxidoreduct"/>
</dbReference>
<dbReference type="Gene3D" id="3.40.50.720">
    <property type="entry name" value="NAD(P)-binding Rossmann-like Domain"/>
    <property type="match status" value="1"/>
</dbReference>
<dbReference type="RefSeq" id="WP_344172679.1">
    <property type="nucleotide sequence ID" value="NZ_BAAANC010000001.1"/>
</dbReference>
<feature type="domain" description="NAD-dependent epimerase/dehydratase" evidence="1">
    <location>
        <begin position="3"/>
        <end position="236"/>
    </location>
</feature>
<gene>
    <name evidence="2" type="ORF">GCM10009741_21960</name>
</gene>
<keyword evidence="3" id="KW-1185">Reference proteome</keyword>
<name>A0ABP4LC33_9ACTN</name>
<dbReference type="PANTHER" id="PTHR48079:SF6">
    <property type="entry name" value="NAD(P)-BINDING DOMAIN-CONTAINING PROTEIN-RELATED"/>
    <property type="match status" value="1"/>
</dbReference>
<dbReference type="SUPFAM" id="SSF51735">
    <property type="entry name" value="NAD(P)-binding Rossmann-fold domains"/>
    <property type="match status" value="1"/>
</dbReference>
<evidence type="ECO:0000313" key="2">
    <source>
        <dbReference type="EMBL" id="GAA1520749.1"/>
    </source>
</evidence>
<accession>A0ABP4LC33</accession>
<dbReference type="EMBL" id="BAAANC010000001">
    <property type="protein sequence ID" value="GAA1520749.1"/>
    <property type="molecule type" value="Genomic_DNA"/>
</dbReference>
<organism evidence="2 3">
    <name type="scientific">Kribbella lupini</name>
    <dbReference type="NCBI Taxonomy" id="291602"/>
    <lineage>
        <taxon>Bacteria</taxon>
        <taxon>Bacillati</taxon>
        <taxon>Actinomycetota</taxon>
        <taxon>Actinomycetes</taxon>
        <taxon>Propionibacteriales</taxon>
        <taxon>Kribbellaceae</taxon>
        <taxon>Kribbella</taxon>
    </lineage>
</organism>
<dbReference type="PANTHER" id="PTHR48079">
    <property type="entry name" value="PROTEIN YEEZ"/>
    <property type="match status" value="1"/>
</dbReference>
<evidence type="ECO:0000313" key="3">
    <source>
        <dbReference type="Proteomes" id="UP001500363"/>
    </source>
</evidence>
<comment type="caution">
    <text evidence="2">The sequence shown here is derived from an EMBL/GenBank/DDBJ whole genome shotgun (WGS) entry which is preliminary data.</text>
</comment>
<sequence>MRVVITGASGSVGTALTRRLRRSGGYDVVGIARRIPDGARGDGITWWSVDLSRADCGESLQRAVRNADAVVHLTWAFQPSHRVDYLEAVGVGGTQRVLDAVAAEGVAHLVHMSSVGAYAAKRDDGAPVDESWPVAAVPSSSYSRHKVAAERLLDDFERSADAPVVARLRPGIIGQASAGSALLRYGVPALVPAGALNALPVLPLPDGMTVSMVHADDVADAIARILDAGSAGAFNLAAEVPATADLIAEVLGARRVPVPFPVVRTAMAAAWHARLQPVSPGWLDLGYAVPALDSARARDELGWKPTKDARTVLEETVAGMHRVDSGTTDVLRRRTVFSELSELIRRGPVSHRREP</sequence>
<dbReference type="InterPro" id="IPR001509">
    <property type="entry name" value="Epimerase_deHydtase"/>
</dbReference>
<dbReference type="InterPro" id="IPR036291">
    <property type="entry name" value="NAD(P)-bd_dom_sf"/>
</dbReference>
<dbReference type="Pfam" id="PF01370">
    <property type="entry name" value="Epimerase"/>
    <property type="match status" value="1"/>
</dbReference>